<keyword evidence="8" id="KW-0238">DNA-binding</keyword>
<dbReference type="CDD" id="cd18793">
    <property type="entry name" value="SF2_C_SNF"/>
    <property type="match status" value="1"/>
</dbReference>
<reference evidence="15" key="1">
    <citation type="submission" date="2021-01" db="EMBL/GenBank/DDBJ databases">
        <authorList>
            <person name="Kaushik A."/>
        </authorList>
    </citation>
    <scope>NUCLEOTIDE SEQUENCE</scope>
    <source>
        <strain evidence="15">AG1-1C</strain>
    </source>
</reference>
<dbReference type="InterPro" id="IPR022707">
    <property type="entry name" value="Mot1_central_dom"/>
</dbReference>
<protein>
    <recommendedName>
        <fullName evidence="10">TATA-binding protein-associated factor mot1</fullName>
    </recommendedName>
    <alternativeName>
        <fullName evidence="11">Modifier of transcription 1</fullName>
    </alternativeName>
</protein>
<feature type="domain" description="Helicase ATP-binding" evidence="13">
    <location>
        <begin position="1401"/>
        <end position="1574"/>
    </location>
</feature>
<dbReference type="Gene3D" id="3.40.50.300">
    <property type="entry name" value="P-loop containing nucleotide triphosphate hydrolases"/>
    <property type="match status" value="1"/>
</dbReference>
<dbReference type="InterPro" id="IPR044972">
    <property type="entry name" value="Mot1"/>
</dbReference>
<evidence type="ECO:0000256" key="9">
    <source>
        <dbReference type="ARBA" id="ARBA00023242"/>
    </source>
</evidence>
<organism evidence="15 16">
    <name type="scientific">Rhizoctonia solani</name>
    <dbReference type="NCBI Taxonomy" id="456999"/>
    <lineage>
        <taxon>Eukaryota</taxon>
        <taxon>Fungi</taxon>
        <taxon>Dikarya</taxon>
        <taxon>Basidiomycota</taxon>
        <taxon>Agaricomycotina</taxon>
        <taxon>Agaricomycetes</taxon>
        <taxon>Cantharellales</taxon>
        <taxon>Ceratobasidiaceae</taxon>
        <taxon>Rhizoctonia</taxon>
    </lineage>
</organism>
<accession>A0A8H2WLE7</accession>
<dbReference type="InterPro" id="IPR044078">
    <property type="entry name" value="Mot1_ATP-bd"/>
</dbReference>
<dbReference type="Proteomes" id="UP000663846">
    <property type="component" value="Unassembled WGS sequence"/>
</dbReference>
<evidence type="ECO:0000256" key="3">
    <source>
        <dbReference type="ARBA" id="ARBA00022737"/>
    </source>
</evidence>
<proteinExistence type="inferred from homology"/>
<dbReference type="FunFam" id="3.40.50.10810:FF:000009">
    <property type="entry name" value="B-TFIID TATA-box-binding protein-associated factor 1"/>
    <property type="match status" value="1"/>
</dbReference>
<feature type="region of interest" description="Disordered" evidence="12">
    <location>
        <begin position="198"/>
        <end position="351"/>
    </location>
</feature>
<dbReference type="GO" id="GO:0005524">
    <property type="term" value="F:ATP binding"/>
    <property type="evidence" value="ECO:0007669"/>
    <property type="project" value="UniProtKB-KW"/>
</dbReference>
<dbReference type="SUPFAM" id="SSF52540">
    <property type="entry name" value="P-loop containing nucleoside triphosphate hydrolases"/>
    <property type="match status" value="2"/>
</dbReference>
<dbReference type="InterPro" id="IPR001650">
    <property type="entry name" value="Helicase_C-like"/>
</dbReference>
<dbReference type="InterPro" id="IPR049730">
    <property type="entry name" value="SNF2/RAD54-like_C"/>
</dbReference>
<dbReference type="Gene3D" id="3.40.50.10810">
    <property type="entry name" value="Tandem AAA-ATPase domain"/>
    <property type="match status" value="1"/>
</dbReference>
<comment type="subcellular location">
    <subcellularLocation>
        <location evidence="1">Nucleus</location>
    </subcellularLocation>
</comment>
<evidence type="ECO:0000256" key="12">
    <source>
        <dbReference type="SAM" id="MobiDB-lite"/>
    </source>
</evidence>
<dbReference type="InterPro" id="IPR027417">
    <property type="entry name" value="P-loop_NTPase"/>
</dbReference>
<dbReference type="GO" id="GO:0017025">
    <property type="term" value="F:TBP-class protein binding"/>
    <property type="evidence" value="ECO:0007669"/>
    <property type="project" value="InterPro"/>
</dbReference>
<feature type="domain" description="Helicase C-terminal" evidence="14">
    <location>
        <begin position="1761"/>
        <end position="1909"/>
    </location>
</feature>
<evidence type="ECO:0000313" key="16">
    <source>
        <dbReference type="Proteomes" id="UP000663846"/>
    </source>
</evidence>
<dbReference type="PANTHER" id="PTHR36498">
    <property type="entry name" value="TATA-BINDING PROTEIN-ASSOCIATED FACTOR 172"/>
    <property type="match status" value="1"/>
</dbReference>
<evidence type="ECO:0000256" key="6">
    <source>
        <dbReference type="ARBA" id="ARBA00022806"/>
    </source>
</evidence>
<evidence type="ECO:0000256" key="5">
    <source>
        <dbReference type="ARBA" id="ARBA00022801"/>
    </source>
</evidence>
<dbReference type="GO" id="GO:0003677">
    <property type="term" value="F:DNA binding"/>
    <property type="evidence" value="ECO:0007669"/>
    <property type="project" value="UniProtKB-KW"/>
</dbReference>
<dbReference type="SMART" id="SM00487">
    <property type="entry name" value="DEXDc"/>
    <property type="match status" value="1"/>
</dbReference>
<dbReference type="PANTHER" id="PTHR36498:SF1">
    <property type="entry name" value="TATA-BINDING PROTEIN-ASSOCIATED FACTOR 172"/>
    <property type="match status" value="1"/>
</dbReference>
<dbReference type="EMBL" id="CAJMWS010000294">
    <property type="protein sequence ID" value="CAE6393010.1"/>
    <property type="molecule type" value="Genomic_DNA"/>
</dbReference>
<dbReference type="InterPro" id="IPR000330">
    <property type="entry name" value="SNF2_N"/>
</dbReference>
<dbReference type="Pfam" id="PF00271">
    <property type="entry name" value="Helicase_C"/>
    <property type="match status" value="1"/>
</dbReference>
<keyword evidence="5" id="KW-0378">Hydrolase</keyword>
<keyword evidence="3" id="KW-0677">Repeat</keyword>
<dbReference type="InterPro" id="IPR014001">
    <property type="entry name" value="Helicase_ATP-bd"/>
</dbReference>
<feature type="region of interest" description="Disordered" evidence="12">
    <location>
        <begin position="1932"/>
        <end position="1967"/>
    </location>
</feature>
<evidence type="ECO:0000256" key="1">
    <source>
        <dbReference type="ARBA" id="ARBA00004123"/>
    </source>
</evidence>
<keyword evidence="9" id="KW-0539">Nucleus</keyword>
<keyword evidence="4" id="KW-0547">Nucleotide-binding</keyword>
<dbReference type="Pfam" id="PF00176">
    <property type="entry name" value="SNF2-rel_dom"/>
    <property type="match status" value="1"/>
</dbReference>
<evidence type="ECO:0000256" key="11">
    <source>
        <dbReference type="ARBA" id="ARBA00081329"/>
    </source>
</evidence>
<evidence type="ECO:0000256" key="4">
    <source>
        <dbReference type="ARBA" id="ARBA00022741"/>
    </source>
</evidence>
<dbReference type="InterPro" id="IPR038718">
    <property type="entry name" value="SNF2-like_sf"/>
</dbReference>
<dbReference type="GO" id="GO:0004386">
    <property type="term" value="F:helicase activity"/>
    <property type="evidence" value="ECO:0007669"/>
    <property type="project" value="UniProtKB-KW"/>
</dbReference>
<keyword evidence="7" id="KW-0067">ATP-binding</keyword>
<dbReference type="Pfam" id="PF12054">
    <property type="entry name" value="DUF3535"/>
    <property type="match status" value="1"/>
</dbReference>
<evidence type="ECO:0000256" key="8">
    <source>
        <dbReference type="ARBA" id="ARBA00023125"/>
    </source>
</evidence>
<keyword evidence="6" id="KW-0347">Helicase</keyword>
<dbReference type="PROSITE" id="PS51192">
    <property type="entry name" value="HELICASE_ATP_BIND_1"/>
    <property type="match status" value="1"/>
</dbReference>
<dbReference type="GO" id="GO:0005634">
    <property type="term" value="C:nucleus"/>
    <property type="evidence" value="ECO:0007669"/>
    <property type="project" value="UniProtKB-SubCell"/>
</dbReference>
<dbReference type="FunFam" id="3.40.50.300:FF:000428">
    <property type="entry name" value="TATA-binding protein-associated factor 172"/>
    <property type="match status" value="1"/>
</dbReference>
<dbReference type="GO" id="GO:0016887">
    <property type="term" value="F:ATP hydrolysis activity"/>
    <property type="evidence" value="ECO:0007669"/>
    <property type="project" value="InterPro"/>
</dbReference>
<evidence type="ECO:0000256" key="7">
    <source>
        <dbReference type="ARBA" id="ARBA00022840"/>
    </source>
</evidence>
<comment type="caution">
    <text evidence="15">The sequence shown here is derived from an EMBL/GenBank/DDBJ whole genome shotgun (WGS) entry which is preliminary data.</text>
</comment>
<evidence type="ECO:0000256" key="2">
    <source>
        <dbReference type="ARBA" id="ARBA00007025"/>
    </source>
</evidence>
<dbReference type="SUPFAM" id="SSF48371">
    <property type="entry name" value="ARM repeat"/>
    <property type="match status" value="1"/>
</dbReference>
<dbReference type="CDD" id="cd17999">
    <property type="entry name" value="DEXHc_Mot1"/>
    <property type="match status" value="1"/>
</dbReference>
<feature type="compositionally biased region" description="Pro residues" evidence="12">
    <location>
        <begin position="212"/>
        <end position="227"/>
    </location>
</feature>
<comment type="similarity">
    <text evidence="2">Belongs to the SNF2/RAD54 helicase family.</text>
</comment>
<evidence type="ECO:0000259" key="14">
    <source>
        <dbReference type="PROSITE" id="PS51194"/>
    </source>
</evidence>
<evidence type="ECO:0000256" key="10">
    <source>
        <dbReference type="ARBA" id="ARBA00073046"/>
    </source>
</evidence>
<sequence>MTSRLDRLLLLLDNGSSPSIRHTAARQIGQLAAKSLPRDAPVAATVQIKVEVGVEELKSTSADVCYGRASEDWSETLSVAGMLLPYLRSKSSETRSAAALALSHICSFLPLWSPSPSNGSTDPMNVDTSEPPTFPSFDLPSLLSHGKLLLASEGKEYAAPAHPADLARARKDAMSRLGLDFLQDVGGGDDMDWERELAAGETKSEATSEPARPSPTPPAPAPAPPPVVTLVPTPASVPAPAPAPVQEEDLSGLSARERNRLKRKRKPGNGAFVTAANSAPPAGNGQSEVSGGKVRLVATEDGPQPQRVRSGSKASAHVSPTPTPSTTTSKLPEDSKVIIDPSKGGQVNAKQETTTPAAIKANEGEWVWGGIVRMLELDLFSPMWEVRHGAAMALREIVKVQGGAGGMKVDLPAHENALLHEAWCNALAAKFLAVFVLDRFGDFVSDQVVAPVRETVSQSLAALLLHMPRRSVLHVHSILLQMIGQDGSKPTRDEKSAKSKANGSKHATSGVVWEVRHAGLLGLKYEVAVRRDLVDTSREDAKDILQGVVGAALIGLGDNDDDVRSVAASCLVPIAAEIVARLPDAVPGVLEVLWASLQDMKDDLGSSVGAVMDLLGKSHGTLVTLPSVIEILSDPARSRPLSVLAPTLYPFFRHTIPGVRLAVVNTLRTFLGSCGRSSIVKIEDLKLDEGTNKSDPDPHIKTENGTDPITLSRDWITRPVFELLFQNLIIEERDDIRRATSHVWNVAVAIVSETASPDPNEGGLPYLVHEVVYNWLCLLATVVGEPLNPAYFFHPARKGDEGHNVDKNAMQQDLSLLGVDIVYRGRLEAAKAIGTLIAAWPIDLHHHTFGELLLHFINSPSAYQRFIAATIVQEWALARPTVDGVPLSKASPLAEQCSTYLLAFIEKDCPASYHEMLVHLRGLALDCRTLLTCFSDDAKVPASKIPTMPDRLDPEGDEEGTFTLAYAQRFVGEIFDGLKASVPRGKKKEIVGLEEKKSRIVFSIERYGIVKGQWDTRVFAAIAATLIFLRVHPAKLNPLVRSIMNGVKFEDNLDIQTRSANAVATFVSDCTTPSTGLVVMPAEKIVKNLCAFVCQDTDVTPVFSQSRRVLAGVLTIKSMSTKVSQAHGRSKDDGAAESPEMTKARIIKRGAQLALTRLGQLFGAELFTRLKQMWDSMVGGLMYAFGEGSDGDKKIEKSDEAGQQVIDSLTVLHVVVPSLDESLHGRVAELFPVVARSLRSKFALVRQAAARSLATLCSTVTTKGMRFVIEHVLPYLGDTSVLENRQGSMELIYHIVQKLDMKVLPYVLFLIVPVLGRMSDNDNDCRYVASNTFASLVRMVPLEAGLPDPPAFSQELLAKRETEREFLTQLLDGSKVTPYEIPIKVNVELRKYQQEGINWLAFLAKYQLHGILCDDMGLGKTLQSIVILASKHHERAERYRETRSPDSVHIPSLIICPTTLTGHWYAEIVKYTNNLKALRYVGTSRERQRLVDQISHHDVVIASYDSVRNDITSLTQFNWHYCILDEGHQIKNGRTKITQAVKMINAHHRLLLSGTPIQNNVLELWSLFDFLMPGFLGTEQQFNERFGKPILANKDAKASAKTREAATLALEALHKQVLPFLLRRLKEQVLNDLPPKIIQDHYCELSEMQKHLYDAFSQSQAGDMTQGMVKANGSANTNQQHVFQSLQYLRKLCNHPVLVVKNASDETALVSRFAIKGEANAKGIRDIRHAPKLLALRQLLNDCGIGTASSEDGEALKSGEDTDPISSQHRVLIFCQMRQMLDIIEEDLFRPLMPTVTYMRLDGSTPASQRHGVVQTFNSDPSIDCLLLTTSVGGLGLTLTGADTVIFVEHDWNPMKDLQAMDRAHRLGQKKVVNVYRLITKGTLEEKIMGLQRFKLNIANSVITQQNSGLASMDTDQVLDLFKRTTEEEDAAAAAKKREEKKAAAGGPVSQKHILEGLEDLPGEDEYSNLGLDNFMDSLKQR</sequence>
<dbReference type="Gene3D" id="1.25.10.10">
    <property type="entry name" value="Leucine-rich Repeat Variant"/>
    <property type="match status" value="2"/>
</dbReference>
<feature type="compositionally biased region" description="Acidic residues" evidence="12">
    <location>
        <begin position="1957"/>
        <end position="1967"/>
    </location>
</feature>
<evidence type="ECO:0000259" key="13">
    <source>
        <dbReference type="PROSITE" id="PS51192"/>
    </source>
</evidence>
<name>A0A8H2WLE7_9AGAM</name>
<dbReference type="SMART" id="SM00490">
    <property type="entry name" value="HELICc"/>
    <property type="match status" value="1"/>
</dbReference>
<evidence type="ECO:0000313" key="15">
    <source>
        <dbReference type="EMBL" id="CAE6393010.1"/>
    </source>
</evidence>
<dbReference type="InterPro" id="IPR011989">
    <property type="entry name" value="ARM-like"/>
</dbReference>
<dbReference type="PROSITE" id="PS51194">
    <property type="entry name" value="HELICASE_CTER"/>
    <property type="match status" value="1"/>
</dbReference>
<dbReference type="InterPro" id="IPR016024">
    <property type="entry name" value="ARM-type_fold"/>
</dbReference>
<gene>
    <name evidence="15" type="ORF">RDB_LOCUS46161</name>
</gene>